<organism evidence="1 2">
    <name type="scientific">Araneus ventricosus</name>
    <name type="common">Orbweaver spider</name>
    <name type="synonym">Epeira ventricosa</name>
    <dbReference type="NCBI Taxonomy" id="182803"/>
    <lineage>
        <taxon>Eukaryota</taxon>
        <taxon>Metazoa</taxon>
        <taxon>Ecdysozoa</taxon>
        <taxon>Arthropoda</taxon>
        <taxon>Chelicerata</taxon>
        <taxon>Arachnida</taxon>
        <taxon>Araneae</taxon>
        <taxon>Araneomorphae</taxon>
        <taxon>Entelegynae</taxon>
        <taxon>Araneoidea</taxon>
        <taxon>Araneidae</taxon>
        <taxon>Araneus</taxon>
    </lineage>
</organism>
<keyword evidence="2" id="KW-1185">Reference proteome</keyword>
<evidence type="ECO:0000313" key="1">
    <source>
        <dbReference type="EMBL" id="GBN93165.1"/>
    </source>
</evidence>
<gene>
    <name evidence="1" type="ORF">AVEN_31286_1</name>
</gene>
<dbReference type="AlphaFoldDB" id="A0A4Y2T1Y9"/>
<protein>
    <submittedName>
        <fullName evidence="1">Uncharacterized protein</fullName>
    </submittedName>
</protein>
<accession>A0A4Y2T1Y9</accession>
<comment type="caution">
    <text evidence="1">The sequence shown here is derived from an EMBL/GenBank/DDBJ whole genome shotgun (WGS) entry which is preliminary data.</text>
</comment>
<name>A0A4Y2T1Y9_ARAVE</name>
<proteinExistence type="predicted"/>
<dbReference type="EMBL" id="BGPR01024816">
    <property type="protein sequence ID" value="GBN93165.1"/>
    <property type="molecule type" value="Genomic_DNA"/>
</dbReference>
<evidence type="ECO:0000313" key="2">
    <source>
        <dbReference type="Proteomes" id="UP000499080"/>
    </source>
</evidence>
<reference evidence="1 2" key="1">
    <citation type="journal article" date="2019" name="Sci. Rep.">
        <title>Orb-weaving spider Araneus ventricosus genome elucidates the spidroin gene catalogue.</title>
        <authorList>
            <person name="Kono N."/>
            <person name="Nakamura H."/>
            <person name="Ohtoshi R."/>
            <person name="Moran D.A.P."/>
            <person name="Shinohara A."/>
            <person name="Yoshida Y."/>
            <person name="Fujiwara M."/>
            <person name="Mori M."/>
            <person name="Tomita M."/>
            <person name="Arakawa K."/>
        </authorList>
    </citation>
    <scope>NUCLEOTIDE SEQUENCE [LARGE SCALE GENOMIC DNA]</scope>
</reference>
<dbReference type="Proteomes" id="UP000499080">
    <property type="component" value="Unassembled WGS sequence"/>
</dbReference>
<sequence length="93" mass="10132">MSDRTKHLAADSIRFAPLRIRKHDLAEEISSPVDAVRGFEPPLGWSCHQASPTASRPGWSPTSCAYPPSSLASPTRLLNFCGLSEHLIVSAIY</sequence>